<sequence length="56" mass="6292">MGMCLKNYKNSFYAFLNEHFLIEKQSNTGGSGWLTFGFFIFQGVAALVIIGVRLVI</sequence>
<evidence type="ECO:0000256" key="1">
    <source>
        <dbReference type="SAM" id="Phobius"/>
    </source>
</evidence>
<dbReference type="EMBL" id="APPN01000061">
    <property type="protein sequence ID" value="ENV34005.1"/>
    <property type="molecule type" value="Genomic_DNA"/>
</dbReference>
<reference evidence="2 3" key="1">
    <citation type="submission" date="2013-02" db="EMBL/GenBank/DDBJ databases">
        <title>The Genome Sequence of Acinetobacter gerneri CIP 107464.</title>
        <authorList>
            <consortium name="The Broad Institute Genome Sequencing Platform"/>
            <consortium name="The Broad Institute Genome Sequencing Center for Infectious Disease"/>
            <person name="Cerqueira G."/>
            <person name="Feldgarden M."/>
            <person name="Courvalin P."/>
            <person name="Perichon B."/>
            <person name="Grillot-Courvalin C."/>
            <person name="Clermont D."/>
            <person name="Rocha E."/>
            <person name="Yoon E.-J."/>
            <person name="Nemec A."/>
            <person name="Walker B."/>
            <person name="Young S.K."/>
            <person name="Zeng Q."/>
            <person name="Gargeya S."/>
            <person name="Fitzgerald M."/>
            <person name="Haas B."/>
            <person name="Abouelleil A."/>
            <person name="Alvarado L."/>
            <person name="Arachchi H.M."/>
            <person name="Berlin A.M."/>
            <person name="Chapman S.B."/>
            <person name="Dewar J."/>
            <person name="Goldberg J."/>
            <person name="Griggs A."/>
            <person name="Gujja S."/>
            <person name="Hansen M."/>
            <person name="Howarth C."/>
            <person name="Imamovic A."/>
            <person name="Larimer J."/>
            <person name="McCowan C."/>
            <person name="Murphy C."/>
            <person name="Neiman D."/>
            <person name="Pearson M."/>
            <person name="Priest M."/>
            <person name="Roberts A."/>
            <person name="Saif S."/>
            <person name="Shea T."/>
            <person name="Sisk P."/>
            <person name="Sykes S."/>
            <person name="Wortman J."/>
            <person name="Nusbaum C."/>
            <person name="Birren B."/>
        </authorList>
    </citation>
    <scope>NUCLEOTIDE SEQUENCE [LARGE SCALE GENOMIC DNA]</scope>
    <source>
        <strain evidence="2 3">CIP 107464</strain>
    </source>
</reference>
<evidence type="ECO:0000313" key="3">
    <source>
        <dbReference type="Proteomes" id="UP000013117"/>
    </source>
</evidence>
<keyword evidence="1" id="KW-1133">Transmembrane helix</keyword>
<dbReference type="PATRIC" id="fig|1120926.3.peg.1625"/>
<dbReference type="AlphaFoldDB" id="N8ZRA1"/>
<dbReference type="HOGENOM" id="CLU_3003498_0_0_6"/>
<proteinExistence type="predicted"/>
<accession>N8ZRA1</accession>
<comment type="caution">
    <text evidence="2">The sequence shown here is derived from an EMBL/GenBank/DDBJ whole genome shotgun (WGS) entry which is preliminary data.</text>
</comment>
<gene>
    <name evidence="2" type="ORF">F960_01695</name>
</gene>
<feature type="transmembrane region" description="Helical" evidence="1">
    <location>
        <begin position="33"/>
        <end position="55"/>
    </location>
</feature>
<organism evidence="2 3">
    <name type="scientific">Acinetobacter gerneri DSM 14967 = CIP 107464 = MTCC 9824</name>
    <dbReference type="NCBI Taxonomy" id="1120926"/>
    <lineage>
        <taxon>Bacteria</taxon>
        <taxon>Pseudomonadati</taxon>
        <taxon>Pseudomonadota</taxon>
        <taxon>Gammaproteobacteria</taxon>
        <taxon>Moraxellales</taxon>
        <taxon>Moraxellaceae</taxon>
        <taxon>Acinetobacter</taxon>
    </lineage>
</organism>
<keyword evidence="1" id="KW-0472">Membrane</keyword>
<evidence type="ECO:0000313" key="2">
    <source>
        <dbReference type="EMBL" id="ENV34005.1"/>
    </source>
</evidence>
<dbReference type="Proteomes" id="UP000013117">
    <property type="component" value="Unassembled WGS sequence"/>
</dbReference>
<keyword evidence="1" id="KW-0812">Transmembrane</keyword>
<protein>
    <submittedName>
        <fullName evidence="2">Uncharacterized protein</fullName>
    </submittedName>
</protein>
<keyword evidence="3" id="KW-1185">Reference proteome</keyword>
<name>N8ZRA1_9GAMM</name>